<evidence type="ECO:0000256" key="1">
    <source>
        <dbReference type="SAM" id="MobiDB-lite"/>
    </source>
</evidence>
<sequence>MLLSFHHDYRHDTEECYDLKNQIEDLIHRGHLDRYIMKPCESSLRPKGPVERHIDVIVGGPKRPRPRSDPGFTFESESEYPDHDDALVVTTNIANAYVKRIMIDIGSSTDILYLDVFHKLGMTNRDLVPMNSSLTGFTDDTVTPVGVATLSVTFGDKPRTKTLIVHFMVVDKERSTRVKAMLPSGNDHP</sequence>
<dbReference type="AlphaFoldDB" id="A0A426YJ05"/>
<proteinExistence type="predicted"/>
<protein>
    <submittedName>
        <fullName evidence="2">Uncharacterized protein</fullName>
    </submittedName>
</protein>
<comment type="caution">
    <text evidence="2">The sequence shown here is derived from an EMBL/GenBank/DDBJ whole genome shotgun (WGS) entry which is preliminary data.</text>
</comment>
<reference evidence="2 3" key="1">
    <citation type="journal article" date="2014" name="Agronomy (Basel)">
        <title>A Draft Genome Sequence for Ensete ventricosum, the Drought-Tolerant Tree Against Hunger.</title>
        <authorList>
            <person name="Harrison J."/>
            <person name="Moore K.A."/>
            <person name="Paszkiewicz K."/>
            <person name="Jones T."/>
            <person name="Grant M."/>
            <person name="Ambacheew D."/>
            <person name="Muzemil S."/>
            <person name="Studholme D.J."/>
        </authorList>
    </citation>
    <scope>NUCLEOTIDE SEQUENCE [LARGE SCALE GENOMIC DNA]</scope>
</reference>
<dbReference type="PANTHER" id="PTHR33240">
    <property type="entry name" value="OS08G0508500 PROTEIN"/>
    <property type="match status" value="1"/>
</dbReference>
<dbReference type="PANTHER" id="PTHR33240:SF8">
    <property type="entry name" value="OS03G0439900 PROTEIN"/>
    <property type="match status" value="1"/>
</dbReference>
<feature type="region of interest" description="Disordered" evidence="1">
    <location>
        <begin position="57"/>
        <end position="76"/>
    </location>
</feature>
<dbReference type="Gene3D" id="2.40.70.10">
    <property type="entry name" value="Acid Proteases"/>
    <property type="match status" value="1"/>
</dbReference>
<evidence type="ECO:0000313" key="3">
    <source>
        <dbReference type="Proteomes" id="UP000287651"/>
    </source>
</evidence>
<dbReference type="InterPro" id="IPR021109">
    <property type="entry name" value="Peptidase_aspartic_dom_sf"/>
</dbReference>
<dbReference type="EMBL" id="AMZH03012066">
    <property type="protein sequence ID" value="RRT51732.1"/>
    <property type="molecule type" value="Genomic_DNA"/>
</dbReference>
<accession>A0A426YJ05</accession>
<gene>
    <name evidence="2" type="ORF">B296_00050931</name>
</gene>
<evidence type="ECO:0000313" key="2">
    <source>
        <dbReference type="EMBL" id="RRT51732.1"/>
    </source>
</evidence>
<dbReference type="Proteomes" id="UP000287651">
    <property type="component" value="Unassembled WGS sequence"/>
</dbReference>
<name>A0A426YJ05_ENSVE</name>
<organism evidence="2 3">
    <name type="scientific">Ensete ventricosum</name>
    <name type="common">Abyssinian banana</name>
    <name type="synonym">Musa ensete</name>
    <dbReference type="NCBI Taxonomy" id="4639"/>
    <lineage>
        <taxon>Eukaryota</taxon>
        <taxon>Viridiplantae</taxon>
        <taxon>Streptophyta</taxon>
        <taxon>Embryophyta</taxon>
        <taxon>Tracheophyta</taxon>
        <taxon>Spermatophyta</taxon>
        <taxon>Magnoliopsida</taxon>
        <taxon>Liliopsida</taxon>
        <taxon>Zingiberales</taxon>
        <taxon>Musaceae</taxon>
        <taxon>Ensete</taxon>
    </lineage>
</organism>